<evidence type="ECO:0000256" key="1">
    <source>
        <dbReference type="SAM" id="MobiDB-lite"/>
    </source>
</evidence>
<accession>M1CUR4</accession>
<reference evidence="2" key="2">
    <citation type="submission" date="2015-06" db="UniProtKB">
        <authorList>
            <consortium name="EnsemblPlants"/>
        </authorList>
    </citation>
    <scope>IDENTIFICATION</scope>
    <source>
        <strain evidence="2">DM1-3 516 R44</strain>
    </source>
</reference>
<name>M1CUR4_SOLTU</name>
<dbReference type="Gramene" id="PGSC0003DMT400075173">
    <property type="protein sequence ID" value="PGSC0003DMT400075173"/>
    <property type="gene ID" value="PGSC0003DMG400029248"/>
</dbReference>
<dbReference type="HOGENOM" id="CLU_2042163_0_0_1"/>
<protein>
    <submittedName>
        <fullName evidence="2">Uncharacterized protein</fullName>
    </submittedName>
</protein>
<dbReference type="EnsemblPlants" id="PGSC0003DMT400075173">
    <property type="protein sequence ID" value="PGSC0003DMT400075173"/>
    <property type="gene ID" value="PGSC0003DMG400029248"/>
</dbReference>
<dbReference type="AlphaFoldDB" id="M1CUR4"/>
<evidence type="ECO:0000313" key="3">
    <source>
        <dbReference type="Proteomes" id="UP000011115"/>
    </source>
</evidence>
<keyword evidence="3" id="KW-1185">Reference proteome</keyword>
<evidence type="ECO:0000313" key="2">
    <source>
        <dbReference type="EnsemblPlants" id="PGSC0003DMT400075173"/>
    </source>
</evidence>
<dbReference type="InParanoid" id="M1CUR4"/>
<feature type="region of interest" description="Disordered" evidence="1">
    <location>
        <begin position="101"/>
        <end position="121"/>
    </location>
</feature>
<reference evidence="3" key="1">
    <citation type="journal article" date="2011" name="Nature">
        <title>Genome sequence and analysis of the tuber crop potato.</title>
        <authorList>
            <consortium name="The Potato Genome Sequencing Consortium"/>
        </authorList>
    </citation>
    <scope>NUCLEOTIDE SEQUENCE [LARGE SCALE GENOMIC DNA]</scope>
    <source>
        <strain evidence="3">cv. DM1-3 516 R44</strain>
    </source>
</reference>
<organism evidence="2 3">
    <name type="scientific">Solanum tuberosum</name>
    <name type="common">Potato</name>
    <dbReference type="NCBI Taxonomy" id="4113"/>
    <lineage>
        <taxon>Eukaryota</taxon>
        <taxon>Viridiplantae</taxon>
        <taxon>Streptophyta</taxon>
        <taxon>Embryophyta</taxon>
        <taxon>Tracheophyta</taxon>
        <taxon>Spermatophyta</taxon>
        <taxon>Magnoliopsida</taxon>
        <taxon>eudicotyledons</taxon>
        <taxon>Gunneridae</taxon>
        <taxon>Pentapetalae</taxon>
        <taxon>asterids</taxon>
        <taxon>lamiids</taxon>
        <taxon>Solanales</taxon>
        <taxon>Solanaceae</taxon>
        <taxon>Solanoideae</taxon>
        <taxon>Solaneae</taxon>
        <taxon>Solanum</taxon>
    </lineage>
</organism>
<proteinExistence type="predicted"/>
<dbReference type="PaxDb" id="4113-PGSC0003DMT400075173"/>
<dbReference type="Proteomes" id="UP000011115">
    <property type="component" value="Unassembled WGS sequence"/>
</dbReference>
<sequence>MPLHLWPGVLGPLDGAYTSDSTFSSCGFMSVISSSHSSVRLYCIDHISVHNTHAPLFSFNKNTYQPLSLRKSGELSVSINPVAEHVALLNKKKRCSLRFPENSVTPSQFRNPKPYTIQGEG</sequence>